<gene>
    <name evidence="3" type="ORF">Glove_258g6</name>
</gene>
<comment type="caution">
    <text evidence="3">The sequence shown here is derived from an EMBL/GenBank/DDBJ whole genome shotgun (WGS) entry which is preliminary data.</text>
</comment>
<reference evidence="3 4" key="1">
    <citation type="submission" date="2018-08" db="EMBL/GenBank/DDBJ databases">
        <title>Genome and evolution of the arbuscular mycorrhizal fungus Diversispora epigaea (formerly Glomus versiforme) and its bacterial endosymbionts.</title>
        <authorList>
            <person name="Sun X."/>
            <person name="Fei Z."/>
            <person name="Harrison M."/>
        </authorList>
    </citation>
    <scope>NUCLEOTIDE SEQUENCE [LARGE SCALE GENOMIC DNA]</scope>
    <source>
        <strain evidence="3 4">IT104</strain>
    </source>
</reference>
<dbReference type="Proteomes" id="UP000266861">
    <property type="component" value="Unassembled WGS sequence"/>
</dbReference>
<name>A0A397I9B7_9GLOM</name>
<keyword evidence="1" id="KW-0479">Metal-binding</keyword>
<dbReference type="InterPro" id="IPR013087">
    <property type="entry name" value="Znf_C2H2_type"/>
</dbReference>
<dbReference type="Pfam" id="PF18759">
    <property type="entry name" value="Plavaka"/>
    <property type="match status" value="1"/>
</dbReference>
<dbReference type="EMBL" id="PQFF01000236">
    <property type="protein sequence ID" value="RHZ71447.1"/>
    <property type="molecule type" value="Genomic_DNA"/>
</dbReference>
<feature type="domain" description="C2H2-type" evidence="2">
    <location>
        <begin position="5"/>
        <end position="33"/>
    </location>
</feature>
<keyword evidence="1" id="KW-0863">Zinc-finger</keyword>
<dbReference type="PROSITE" id="PS50157">
    <property type="entry name" value="ZINC_FINGER_C2H2_2"/>
    <property type="match status" value="1"/>
</dbReference>
<accession>A0A397I9B7</accession>
<dbReference type="PROSITE" id="PS00028">
    <property type="entry name" value="ZINC_FINGER_C2H2_1"/>
    <property type="match status" value="1"/>
</dbReference>
<dbReference type="InterPro" id="IPR041078">
    <property type="entry name" value="Plavaka"/>
</dbReference>
<protein>
    <recommendedName>
        <fullName evidence="2">C2H2-type domain-containing protein</fullName>
    </recommendedName>
</protein>
<dbReference type="AlphaFoldDB" id="A0A397I9B7"/>
<keyword evidence="4" id="KW-1185">Reference proteome</keyword>
<evidence type="ECO:0000313" key="3">
    <source>
        <dbReference type="EMBL" id="RHZ71447.1"/>
    </source>
</evidence>
<dbReference type="GO" id="GO:0008270">
    <property type="term" value="F:zinc ion binding"/>
    <property type="evidence" value="ECO:0007669"/>
    <property type="project" value="UniProtKB-KW"/>
</dbReference>
<keyword evidence="1" id="KW-0862">Zinc</keyword>
<proteinExistence type="predicted"/>
<evidence type="ECO:0000313" key="4">
    <source>
        <dbReference type="Proteomes" id="UP000266861"/>
    </source>
</evidence>
<sequence length="892" mass="105507">MPKDFKCLYCDRYFSSRQAYAQHVNRTHYDINDTSLDDKDFNRINRFEEMQTGWEESLPSITNENEEYEDQNMPPASHEYEDVLENTDVVSNFSKNYDINQTSQSNFDQSDRFEESNMEDYYSFEQVSPDRFEESNIEDYDNFEQVSPDRFEESNIEDYDNFEQVSSEREENVMEFPNEAYADLMELFIKHNLNNKTGNAIIKFFDKHSNLSTSPLPKNIEAGRKLMDIMNVQKLPYSKHCILNYKNKEYFVYYRPIKSCIENLLSNPDIIKNFIYKYQFLQSDGETLYSEQYSGNWWKNAEASIRPEAHILSIILYSDATTTDSLGKSSLHPIYISLGNIRTWRRNKEDAKQLLGYLPILSANNEGQTSRFKRLARETFHNSLKFLLDPLFDEDGIDFKINNKNIWFFPRISTVIGDWPEACTFSLTFKSANSNYPCHFCQTHRNDLTSIRKDCIIIRNKENMQEYYNNGSAESIGLEQVYNYFWTIPNIDIYAATVPDRMHHLDLGLFRYQIEYTKELLGKSLEDKMNRRIAIIPRHPGLKIFAKGVQSIARLTASEFRDLMKVMVFVVDNLLNKDLSEVYVRWNRMYLMSRFERFTESDLENFQIAINEWADLFITLFWDCSSGMKMPKLHSWIYHIVDAIRDFGAINGYTTETYESLHKTYVKIPYRLSNKKDVEMQIMKNIRRRAMILRNQVKETKTPRALTYTAKLFIINFSNITELCNQQKNNPNINETMRKGFKEFQNCLYEYLSELKKSFTEGSLIKIFGSVTLKNGAILRATNKFHGRPWFSNIAVAMNNEELSKYQSDKGICYAQTLLITEVNVPNESPFHLVLVQWYDYRFDQNSDLYDCPLLKLVEWYNFIEIEAIEDIVHMVPRFDETNEYFVNKYLF</sequence>
<evidence type="ECO:0000256" key="1">
    <source>
        <dbReference type="PROSITE-ProRule" id="PRU00042"/>
    </source>
</evidence>
<organism evidence="3 4">
    <name type="scientific">Diversispora epigaea</name>
    <dbReference type="NCBI Taxonomy" id="1348612"/>
    <lineage>
        <taxon>Eukaryota</taxon>
        <taxon>Fungi</taxon>
        <taxon>Fungi incertae sedis</taxon>
        <taxon>Mucoromycota</taxon>
        <taxon>Glomeromycotina</taxon>
        <taxon>Glomeromycetes</taxon>
        <taxon>Diversisporales</taxon>
        <taxon>Diversisporaceae</taxon>
        <taxon>Diversispora</taxon>
    </lineage>
</organism>
<evidence type="ECO:0000259" key="2">
    <source>
        <dbReference type="PROSITE" id="PS50157"/>
    </source>
</evidence>